<accession>A0A0K9YW74</accession>
<keyword evidence="5" id="KW-1185">Reference proteome</keyword>
<evidence type="ECO:0000313" key="4">
    <source>
        <dbReference type="Proteomes" id="UP000036834"/>
    </source>
</evidence>
<evidence type="ECO:0000313" key="5">
    <source>
        <dbReference type="Proteomes" id="UP000319578"/>
    </source>
</evidence>
<proteinExistence type="predicted"/>
<dbReference type="EMBL" id="LGIQ01000007">
    <property type="protein sequence ID" value="KNB72921.1"/>
    <property type="molecule type" value="Genomic_DNA"/>
</dbReference>
<name>A0A0K9YW74_9BACL</name>
<dbReference type="AlphaFoldDB" id="A0A0K9YW74"/>
<feature type="compositionally biased region" description="Basic and acidic residues" evidence="1">
    <location>
        <begin position="515"/>
        <end position="529"/>
    </location>
</feature>
<dbReference type="Proteomes" id="UP000319578">
    <property type="component" value="Unassembled WGS sequence"/>
</dbReference>
<organism evidence="3 4">
    <name type="scientific">Brevibacillus reuszeri</name>
    <dbReference type="NCBI Taxonomy" id="54915"/>
    <lineage>
        <taxon>Bacteria</taxon>
        <taxon>Bacillati</taxon>
        <taxon>Bacillota</taxon>
        <taxon>Bacilli</taxon>
        <taxon>Bacillales</taxon>
        <taxon>Paenibacillaceae</taxon>
        <taxon>Brevibacillus</taxon>
    </lineage>
</organism>
<reference evidence="4" key="1">
    <citation type="submission" date="2015-07" db="EMBL/GenBank/DDBJ databases">
        <title>Genome sequencing project for genomic taxonomy and phylogenomics of Bacillus-like bacteria.</title>
        <authorList>
            <person name="Liu B."/>
            <person name="Wang J."/>
            <person name="Zhu Y."/>
            <person name="Liu G."/>
            <person name="Chen Q."/>
            <person name="Chen Z."/>
            <person name="Lan J."/>
            <person name="Che J."/>
            <person name="Ge C."/>
            <person name="Shi H."/>
            <person name="Pan Z."/>
            <person name="Liu X."/>
        </authorList>
    </citation>
    <scope>NUCLEOTIDE SEQUENCE [LARGE SCALE GENOMIC DNA]</scope>
    <source>
        <strain evidence="4">DSM 9887</strain>
    </source>
</reference>
<dbReference type="Proteomes" id="UP000036834">
    <property type="component" value="Unassembled WGS sequence"/>
</dbReference>
<dbReference type="STRING" id="54915.ADS79_13925"/>
<dbReference type="EMBL" id="BJON01000031">
    <property type="protein sequence ID" value="GED72521.1"/>
    <property type="molecule type" value="Genomic_DNA"/>
</dbReference>
<sequence>MTSEKEDFKVVIASKADEDTIVLTSEGQSQQWIEQAFFNFNNNYHQYSSYLTESSLGKTPISNDTIDDLADNPQGNLEKVKKINAYARYFINKDDLIGKVYETIESNINTDIKLSYRDFSSNRNKQKLLEKVKVIINDFNKQISIRNLLRKSIPLAYSEGNYPMYLRKNCGGSYVVDHYPLGVVEVSDYDIDGEPCLLMNINELKSRLQKINKKTKKGKSLFFNNAADEINSAYPPEVGEAYANKESYTKLDIKHSGILRVNNMGRKYGVTPIFRTFESAMMLTTFEKTDRVNAKAKGKKIIFQKLHKEILGKDFDKQGFEQMAYAHDSLMRAWKNETVMYTGAPFVEDIKYIEPNVENININNVNYYRSKIMTALGIGFLNQDSKQTFTVANISIRELMKTINKISEQLEDVLEKWYKVVLQENNIPIEFCPTIEVIDSEQLESEIKFKLAEILFSKMNASYSTVFSILGVDLEDEKQKRAQENSEGLDEVFKPRLTAYTNSSKSSGRPIDNNDPDKQLEDQNRRGSE</sequence>
<dbReference type="RefSeq" id="WP_049738969.1">
    <property type="nucleotide sequence ID" value="NZ_LGIQ01000007.1"/>
</dbReference>
<protein>
    <recommendedName>
        <fullName evidence="6">Portal protein</fullName>
    </recommendedName>
</protein>
<evidence type="ECO:0000256" key="1">
    <source>
        <dbReference type="SAM" id="MobiDB-lite"/>
    </source>
</evidence>
<evidence type="ECO:0000313" key="3">
    <source>
        <dbReference type="EMBL" id="KNB72921.1"/>
    </source>
</evidence>
<evidence type="ECO:0000313" key="2">
    <source>
        <dbReference type="EMBL" id="GED72521.1"/>
    </source>
</evidence>
<reference evidence="3" key="2">
    <citation type="submission" date="2015-07" db="EMBL/GenBank/DDBJ databases">
        <title>MeaNS - Measles Nucleotide Surveillance Program.</title>
        <authorList>
            <person name="Tran T."/>
            <person name="Druce J."/>
        </authorList>
    </citation>
    <scope>NUCLEOTIDE SEQUENCE</scope>
    <source>
        <strain evidence="3">DSM 9887</strain>
    </source>
</reference>
<dbReference type="OrthoDB" id="2476321at2"/>
<comment type="caution">
    <text evidence="3">The sequence shown here is derived from an EMBL/GenBank/DDBJ whole genome shotgun (WGS) entry which is preliminary data.</text>
</comment>
<dbReference type="PATRIC" id="fig|54915.3.peg.1796"/>
<feature type="region of interest" description="Disordered" evidence="1">
    <location>
        <begin position="500"/>
        <end position="529"/>
    </location>
</feature>
<reference evidence="2 5" key="3">
    <citation type="submission" date="2019-06" db="EMBL/GenBank/DDBJ databases">
        <title>Whole genome shotgun sequence of Brevibacillus reuszeri NBRC 15719.</title>
        <authorList>
            <person name="Hosoyama A."/>
            <person name="Uohara A."/>
            <person name="Ohji S."/>
            <person name="Ichikawa N."/>
        </authorList>
    </citation>
    <scope>NUCLEOTIDE SEQUENCE [LARGE SCALE GENOMIC DNA]</scope>
    <source>
        <strain evidence="2 5">NBRC 15719</strain>
    </source>
</reference>
<gene>
    <name evidence="3" type="ORF">ADS79_13925</name>
    <name evidence="2" type="ORF">BRE01_62230</name>
</gene>
<evidence type="ECO:0008006" key="6">
    <source>
        <dbReference type="Google" id="ProtNLM"/>
    </source>
</evidence>